<dbReference type="GO" id="GO:0016020">
    <property type="term" value="C:membrane"/>
    <property type="evidence" value="ECO:0007669"/>
    <property type="project" value="UniProtKB-SubCell"/>
</dbReference>
<keyword evidence="6 10" id="KW-1133">Transmembrane helix</keyword>
<feature type="compositionally biased region" description="Low complexity" evidence="9">
    <location>
        <begin position="25"/>
        <end position="37"/>
    </location>
</feature>
<keyword evidence="7" id="KW-0406">Ion transport</keyword>
<dbReference type="Gene3D" id="1.20.58.340">
    <property type="entry name" value="Magnesium transport protein CorA, transmembrane region"/>
    <property type="match status" value="1"/>
</dbReference>
<evidence type="ECO:0000256" key="7">
    <source>
        <dbReference type="ARBA" id="ARBA00023065"/>
    </source>
</evidence>
<comment type="subcellular location">
    <subcellularLocation>
        <location evidence="1">Membrane</location>
        <topology evidence="1">Multi-pass membrane protein</topology>
    </subcellularLocation>
</comment>
<gene>
    <name evidence="11" type="ORF">BU14_0126s0015</name>
</gene>
<evidence type="ECO:0000256" key="2">
    <source>
        <dbReference type="ARBA" id="ARBA00022448"/>
    </source>
</evidence>
<organism evidence="11 12">
    <name type="scientific">Porphyra umbilicalis</name>
    <name type="common">Purple laver</name>
    <name type="synonym">Red alga</name>
    <dbReference type="NCBI Taxonomy" id="2786"/>
    <lineage>
        <taxon>Eukaryota</taxon>
        <taxon>Rhodophyta</taxon>
        <taxon>Bangiophyceae</taxon>
        <taxon>Bangiales</taxon>
        <taxon>Bangiaceae</taxon>
        <taxon>Porphyra</taxon>
    </lineage>
</organism>
<evidence type="ECO:0000256" key="10">
    <source>
        <dbReference type="SAM" id="Phobius"/>
    </source>
</evidence>
<accession>A0A1X6PB55</accession>
<evidence type="ECO:0000256" key="4">
    <source>
        <dbReference type="ARBA" id="ARBA00022842"/>
    </source>
</evidence>
<dbReference type="CDD" id="cd12823">
    <property type="entry name" value="Mrs2_Mfm1p-like"/>
    <property type="match status" value="1"/>
</dbReference>
<name>A0A1X6PB55_PORUM</name>
<dbReference type="InterPro" id="IPR039204">
    <property type="entry name" value="MRS2-like"/>
</dbReference>
<feature type="compositionally biased region" description="Gly residues" evidence="9">
    <location>
        <begin position="100"/>
        <end position="113"/>
    </location>
</feature>
<feature type="region of interest" description="Disordered" evidence="9">
    <location>
        <begin position="770"/>
        <end position="853"/>
    </location>
</feature>
<feature type="compositionally biased region" description="Gly residues" evidence="9">
    <location>
        <begin position="373"/>
        <end position="382"/>
    </location>
</feature>
<evidence type="ECO:0000256" key="6">
    <source>
        <dbReference type="ARBA" id="ARBA00022989"/>
    </source>
</evidence>
<evidence type="ECO:0000256" key="9">
    <source>
        <dbReference type="SAM" id="MobiDB-lite"/>
    </source>
</evidence>
<evidence type="ECO:0000256" key="8">
    <source>
        <dbReference type="ARBA" id="ARBA00023136"/>
    </source>
</evidence>
<feature type="region of interest" description="Disordered" evidence="9">
    <location>
        <begin position="277"/>
        <end position="312"/>
    </location>
</feature>
<keyword evidence="8 10" id="KW-0472">Membrane</keyword>
<feature type="compositionally biased region" description="Low complexity" evidence="9">
    <location>
        <begin position="210"/>
        <end position="220"/>
    </location>
</feature>
<evidence type="ECO:0000313" key="12">
    <source>
        <dbReference type="Proteomes" id="UP000218209"/>
    </source>
</evidence>
<feature type="compositionally biased region" description="Low complexity" evidence="9">
    <location>
        <begin position="406"/>
        <end position="426"/>
    </location>
</feature>
<proteinExistence type="predicted"/>
<keyword evidence="5" id="KW-0809">Transit peptide</keyword>
<feature type="compositionally biased region" description="Low complexity" evidence="9">
    <location>
        <begin position="296"/>
        <end position="307"/>
    </location>
</feature>
<keyword evidence="2" id="KW-0813">Transport</keyword>
<dbReference type="PANTHER" id="PTHR13890">
    <property type="entry name" value="RNA SPLICING PROTEIN MRS2, MITOCHONDRIAL"/>
    <property type="match status" value="1"/>
</dbReference>
<dbReference type="EMBL" id="KV918823">
    <property type="protein sequence ID" value="OSX77976.1"/>
    <property type="molecule type" value="Genomic_DNA"/>
</dbReference>
<dbReference type="AlphaFoldDB" id="A0A1X6PB55"/>
<sequence length="853" mass="86778">MAPERPGGGDGRRRRRGGRPPDAPPASAAAEAAAAAVGAGGGHCDRPRAARAGGRSGERRPRSGSGGDGGARSARTGRSRSRSRGGGGGGVPPQATTATAGGGVGSDGKGGPCGRWPRASPNASRRGWAAAAAAAAVTTTAATVTARAMAVATAAAIPAARRRMTTASTGSGMPPPTRPTTRASRPRRCVTLTRMGTRRARQTARTWIPTTGGRALTGSTTRRRGGGGVDDRAGAEGEQGGGTTATAATGGSRGGRGGGAMTATAVGGTATAATAATRARCKAPARRWTPPPPPRTATSTARGCTRPTRGRRRCRRCGAGASWRFGRWTRAAAAAPGGSPARRLWPRCTTRCGRPSATRVGGGGGPARRHPVRGGGGGGGRRPAGQWRGGGRERRGRRRHPRRPRVVVPRAAACRAPPPARAALSGGPPPGRPPHNHNLLAARDLRQVDPAFVPKPALWVRRNALVLSLAGVRALILHDRLFLFDTGAPAVRVAYRIVAARLRGLTPGATGAAAEEAGSPFEFLALEGLLIHAVVALGRQFAAVEPGLLACLEALATDLTVAQLEELRAAEQTLNTFHGRAKTAKAVLAVVLGNDEDMADMYLSDGAAHPARARNPLDHAEVEALLETYLQLVDDFAARASELLRAIDDTEHLLVIQLDIRQNHLLLVMLGLAMASTVVGAGATVTAVFGMNLALPPAMAELPSSAAYFWGVVAGLVGGMAAALAGLLAWGRSAGLAPSTPDVRTPWLLRQVTAASAGAGATLTEVAAKARRWPHARKEELARRAAAAKGGEDDGGGARGGGGRRAPAACCRGRAARGGGEARGARGAGGGGCHGGLTRNRAAARGRRAGLTT</sequence>
<protein>
    <recommendedName>
        <fullName evidence="13">Magnesium transporter</fullName>
    </recommendedName>
</protein>
<dbReference type="GO" id="GO:0015095">
    <property type="term" value="F:magnesium ion transmembrane transporter activity"/>
    <property type="evidence" value="ECO:0007669"/>
    <property type="project" value="TreeGrafter"/>
</dbReference>
<feature type="compositionally biased region" description="Gly residues" evidence="9">
    <location>
        <begin position="251"/>
        <end position="260"/>
    </location>
</feature>
<feature type="compositionally biased region" description="Low complexity" evidence="9">
    <location>
        <begin position="334"/>
        <end position="343"/>
    </location>
</feature>
<feature type="region of interest" description="Disordered" evidence="9">
    <location>
        <begin position="157"/>
        <end position="185"/>
    </location>
</feature>
<feature type="region of interest" description="Disordered" evidence="9">
    <location>
        <begin position="1"/>
        <end position="124"/>
    </location>
</feature>
<feature type="region of interest" description="Disordered" evidence="9">
    <location>
        <begin position="210"/>
        <end position="261"/>
    </location>
</feature>
<evidence type="ECO:0000256" key="1">
    <source>
        <dbReference type="ARBA" id="ARBA00004141"/>
    </source>
</evidence>
<evidence type="ECO:0000256" key="3">
    <source>
        <dbReference type="ARBA" id="ARBA00022692"/>
    </source>
</evidence>
<evidence type="ECO:0008006" key="13">
    <source>
        <dbReference type="Google" id="ProtNLM"/>
    </source>
</evidence>
<keyword evidence="12" id="KW-1185">Reference proteome</keyword>
<dbReference type="Pfam" id="PF22099">
    <property type="entry name" value="MRS2-like"/>
    <property type="match status" value="1"/>
</dbReference>
<feature type="region of interest" description="Disordered" evidence="9">
    <location>
        <begin position="334"/>
        <end position="436"/>
    </location>
</feature>
<dbReference type="OrthoDB" id="4273at2759"/>
<evidence type="ECO:0000313" key="11">
    <source>
        <dbReference type="EMBL" id="OSX77976.1"/>
    </source>
</evidence>
<feature type="compositionally biased region" description="Basic residues" evidence="9">
    <location>
        <begin position="842"/>
        <end position="853"/>
    </location>
</feature>
<keyword evidence="3 10" id="KW-0812">Transmembrane</keyword>
<feature type="transmembrane region" description="Helical" evidence="10">
    <location>
        <begin position="665"/>
        <end position="695"/>
    </location>
</feature>
<feature type="compositionally biased region" description="Gly residues" evidence="9">
    <location>
        <begin position="816"/>
        <end position="835"/>
    </location>
</feature>
<dbReference type="Proteomes" id="UP000218209">
    <property type="component" value="Unassembled WGS sequence"/>
</dbReference>
<evidence type="ECO:0000256" key="5">
    <source>
        <dbReference type="ARBA" id="ARBA00022946"/>
    </source>
</evidence>
<reference evidence="11 12" key="1">
    <citation type="submission" date="2017-03" db="EMBL/GenBank/DDBJ databases">
        <title>WGS assembly of Porphyra umbilicalis.</title>
        <authorList>
            <person name="Brawley S.H."/>
            <person name="Blouin N.A."/>
            <person name="Ficko-Blean E."/>
            <person name="Wheeler G.L."/>
            <person name="Lohr M."/>
            <person name="Goodson H.V."/>
            <person name="Jenkins J.W."/>
            <person name="Blaby-Haas C.E."/>
            <person name="Helliwell K.E."/>
            <person name="Chan C."/>
            <person name="Marriage T."/>
            <person name="Bhattacharya D."/>
            <person name="Klein A.S."/>
            <person name="Badis Y."/>
            <person name="Brodie J."/>
            <person name="Cao Y."/>
            <person name="Collen J."/>
            <person name="Dittami S.M."/>
            <person name="Gachon C.M."/>
            <person name="Green B.R."/>
            <person name="Karpowicz S."/>
            <person name="Kim J.W."/>
            <person name="Kudahl U."/>
            <person name="Lin S."/>
            <person name="Michel G."/>
            <person name="Mittag M."/>
            <person name="Olson B.J."/>
            <person name="Pangilinan J."/>
            <person name="Peng Y."/>
            <person name="Qiu H."/>
            <person name="Shu S."/>
            <person name="Singer J.T."/>
            <person name="Smith A.G."/>
            <person name="Sprecher B.N."/>
            <person name="Wagner V."/>
            <person name="Wang W."/>
            <person name="Wang Z.-Y."/>
            <person name="Yan J."/>
            <person name="Yarish C."/>
            <person name="Zoeuner-Riek S."/>
            <person name="Zhuang Y."/>
            <person name="Zou Y."/>
            <person name="Lindquist E.A."/>
            <person name="Grimwood J."/>
            <person name="Barry K."/>
            <person name="Rokhsar D.S."/>
            <person name="Schmutz J."/>
            <person name="Stiller J.W."/>
            <person name="Grossman A.R."/>
            <person name="Prochnik S.E."/>
        </authorList>
    </citation>
    <scope>NUCLEOTIDE SEQUENCE [LARGE SCALE GENOMIC DNA]</scope>
    <source>
        <strain evidence="11">4086291</strain>
    </source>
</reference>
<feature type="compositionally biased region" description="Basic residues" evidence="9">
    <location>
        <begin position="394"/>
        <end position="405"/>
    </location>
</feature>
<feature type="transmembrane region" description="Helical" evidence="10">
    <location>
        <begin position="707"/>
        <end position="728"/>
    </location>
</feature>
<dbReference type="PANTHER" id="PTHR13890:SF0">
    <property type="entry name" value="MAGNESIUM TRANSPORTER MRS2 HOMOLOG, MITOCHONDRIAL"/>
    <property type="match status" value="1"/>
</dbReference>
<dbReference type="Gene3D" id="2.40.128.330">
    <property type="match status" value="1"/>
</dbReference>
<keyword evidence="4" id="KW-0460">Magnesium</keyword>